<dbReference type="EMBL" id="CAJJDN010000054">
    <property type="protein sequence ID" value="CAD8089778.1"/>
    <property type="molecule type" value="Genomic_DNA"/>
</dbReference>
<name>A0A8S1NAX3_9CILI</name>
<accession>A0A8S1NAX3</accession>
<dbReference type="AlphaFoldDB" id="A0A8S1NAX3"/>
<comment type="caution">
    <text evidence="1">The sequence shown here is derived from an EMBL/GenBank/DDBJ whole genome shotgun (WGS) entry which is preliminary data.</text>
</comment>
<gene>
    <name evidence="1" type="ORF">PSON_ATCC_30995.1.T0540304</name>
</gene>
<evidence type="ECO:0000313" key="1">
    <source>
        <dbReference type="EMBL" id="CAD8089778.1"/>
    </source>
</evidence>
<organism evidence="1 2">
    <name type="scientific">Paramecium sonneborni</name>
    <dbReference type="NCBI Taxonomy" id="65129"/>
    <lineage>
        <taxon>Eukaryota</taxon>
        <taxon>Sar</taxon>
        <taxon>Alveolata</taxon>
        <taxon>Ciliophora</taxon>
        <taxon>Intramacronucleata</taxon>
        <taxon>Oligohymenophorea</taxon>
        <taxon>Peniculida</taxon>
        <taxon>Parameciidae</taxon>
        <taxon>Paramecium</taxon>
    </lineage>
</organism>
<dbReference type="Proteomes" id="UP000692954">
    <property type="component" value="Unassembled WGS sequence"/>
</dbReference>
<protein>
    <submittedName>
        <fullName evidence="1">Uncharacterized protein</fullName>
    </submittedName>
</protein>
<reference evidence="1" key="1">
    <citation type="submission" date="2021-01" db="EMBL/GenBank/DDBJ databases">
        <authorList>
            <consortium name="Genoscope - CEA"/>
            <person name="William W."/>
        </authorList>
    </citation>
    <scope>NUCLEOTIDE SEQUENCE</scope>
</reference>
<keyword evidence="2" id="KW-1185">Reference proteome</keyword>
<evidence type="ECO:0000313" key="2">
    <source>
        <dbReference type="Proteomes" id="UP000692954"/>
    </source>
</evidence>
<sequence>MLIFLSSADIAFHFQSQYFQYIVKSQSNVEIILHRYKFGLFHIQSKNIHKLTNLIGKHSILLILKIENLGSVYFIFSNNQILILFAVNNYCLTYII</sequence>
<proteinExistence type="predicted"/>